<accession>A0A3G6RPZ9</accession>
<dbReference type="InterPro" id="IPR047961">
    <property type="entry name" value="Transp_suffix-like"/>
</dbReference>
<keyword evidence="1" id="KW-1133">Transmembrane helix</keyword>
<dbReference type="EMBL" id="PPEH01000005">
    <property type="protein sequence ID" value="PNW12998.1"/>
    <property type="molecule type" value="Genomic_DNA"/>
</dbReference>
<dbReference type="RefSeq" id="WP_103292401.1">
    <property type="nucleotide sequence ID" value="NZ_CP033924.1"/>
</dbReference>
<organism evidence="3 4">
    <name type="scientific">Chryseobacterium lactis</name>
    <dbReference type="NCBI Taxonomy" id="1241981"/>
    <lineage>
        <taxon>Bacteria</taxon>
        <taxon>Pseudomonadati</taxon>
        <taxon>Bacteroidota</taxon>
        <taxon>Flavobacteriia</taxon>
        <taxon>Flavobacteriales</taxon>
        <taxon>Weeksellaceae</taxon>
        <taxon>Chryseobacterium group</taxon>
        <taxon>Chryseobacterium</taxon>
    </lineage>
</organism>
<proteinExistence type="predicted"/>
<name>A0A3G6RPZ9_CHRLC</name>
<evidence type="ECO:0000313" key="4">
    <source>
        <dbReference type="Proteomes" id="UP000236262"/>
    </source>
</evidence>
<dbReference type="Proteomes" id="UP000236262">
    <property type="component" value="Unassembled WGS sequence"/>
</dbReference>
<keyword evidence="1" id="KW-0812">Transmembrane</keyword>
<sequence>MSKEKYNLKSKLEYTFLGIGTLCLVGVPILSFMDFPDKAATVLVILIIGEALFLITITLSGKDYMEKIKESLSEFFFFKRKKR</sequence>
<keyword evidence="1" id="KW-0472">Membrane</keyword>
<gene>
    <name evidence="3" type="ORF">C1637_14290</name>
    <name evidence="2" type="ORF">EG342_18275</name>
</gene>
<reference evidence="2 5" key="2">
    <citation type="submission" date="2018-11" db="EMBL/GenBank/DDBJ databases">
        <title>Proposal to divide the Flavobacteriaceae and reorganize its genera based on Amino Acid Identity values calculated from whole genome sequences.</title>
        <authorList>
            <person name="Nicholson A.C."/>
            <person name="Gulvik C.A."/>
            <person name="Whitney A.M."/>
            <person name="Humrighouse B.W."/>
            <person name="Bell M."/>
            <person name="Holmes B."/>
            <person name="Steigerwalt A.G."/>
            <person name="Villarma A."/>
            <person name="Sheth M."/>
            <person name="Batra D."/>
            <person name="Pryor J."/>
            <person name="Bernardet J.-F."/>
            <person name="Hugo C."/>
            <person name="Kampfer P."/>
            <person name="Newman J."/>
            <person name="McQuiston J.R."/>
        </authorList>
    </citation>
    <scope>NUCLEOTIDE SEQUENCE [LARGE SCALE GENOMIC DNA]</scope>
    <source>
        <strain evidence="2 5">KC_1864</strain>
    </source>
</reference>
<feature type="transmembrane region" description="Helical" evidence="1">
    <location>
        <begin position="12"/>
        <end position="33"/>
    </location>
</feature>
<dbReference type="Proteomes" id="UP000279972">
    <property type="component" value="Chromosome"/>
</dbReference>
<protein>
    <submittedName>
        <fullName evidence="2">Transporter suffix domain-containing protein</fullName>
    </submittedName>
</protein>
<keyword evidence="5" id="KW-1185">Reference proteome</keyword>
<evidence type="ECO:0000256" key="1">
    <source>
        <dbReference type="SAM" id="Phobius"/>
    </source>
</evidence>
<dbReference type="EMBL" id="CP033924">
    <property type="protein sequence ID" value="AZA83709.1"/>
    <property type="molecule type" value="Genomic_DNA"/>
</dbReference>
<feature type="transmembrane region" description="Helical" evidence="1">
    <location>
        <begin position="39"/>
        <end position="59"/>
    </location>
</feature>
<evidence type="ECO:0000313" key="5">
    <source>
        <dbReference type="Proteomes" id="UP000279972"/>
    </source>
</evidence>
<dbReference type="NCBIfam" id="NF033684">
    <property type="entry name" value="suffix_2_RND"/>
    <property type="match status" value="1"/>
</dbReference>
<dbReference type="AlphaFoldDB" id="A0A3G6RPZ9"/>
<reference evidence="3 4" key="1">
    <citation type="submission" date="2018-01" db="EMBL/GenBank/DDBJ databases">
        <title>Draft genome sequences of Chryseobacterium lactis NCTC11390, Chryseobacterium oncorhynchi 701B-08, and Chryseobacterium viscerum 687B-08.</title>
        <authorList>
            <person name="Jeong J.-J."/>
            <person name="Lee Y.J."/>
            <person name="Park B."/>
            <person name="Choi I.-G."/>
            <person name="Kim K.D."/>
        </authorList>
    </citation>
    <scope>NUCLEOTIDE SEQUENCE [LARGE SCALE GENOMIC DNA]</scope>
    <source>
        <strain evidence="3 4">NCTC11390</strain>
    </source>
</reference>
<evidence type="ECO:0000313" key="2">
    <source>
        <dbReference type="EMBL" id="AZA83709.1"/>
    </source>
</evidence>
<dbReference type="OrthoDB" id="1274891at2"/>
<dbReference type="KEGG" id="clac:EG342_18275"/>
<evidence type="ECO:0000313" key="3">
    <source>
        <dbReference type="EMBL" id="PNW12998.1"/>
    </source>
</evidence>